<dbReference type="VEuPathDB" id="VectorBase:LOC119167155"/>
<evidence type="ECO:0000256" key="1">
    <source>
        <dbReference type="SAM" id="MobiDB-lite"/>
    </source>
</evidence>
<dbReference type="Proteomes" id="UP000821866">
    <property type="component" value="Chromosome 1"/>
</dbReference>
<dbReference type="EMBL" id="JABSTU010000001">
    <property type="protein sequence ID" value="KAH8038724.1"/>
    <property type="molecule type" value="Genomic_DNA"/>
</dbReference>
<keyword evidence="3" id="KW-1185">Reference proteome</keyword>
<accession>A0A9J6EWX3</accession>
<proteinExistence type="predicted"/>
<feature type="compositionally biased region" description="Polar residues" evidence="1">
    <location>
        <begin position="36"/>
        <end position="50"/>
    </location>
</feature>
<protein>
    <submittedName>
        <fullName evidence="2">Uncharacterized protein</fullName>
    </submittedName>
</protein>
<evidence type="ECO:0000313" key="3">
    <source>
        <dbReference type="Proteomes" id="UP000821866"/>
    </source>
</evidence>
<feature type="compositionally biased region" description="Acidic residues" evidence="1">
    <location>
        <begin position="64"/>
        <end position="73"/>
    </location>
</feature>
<comment type="caution">
    <text evidence="2">The sequence shown here is derived from an EMBL/GenBank/DDBJ whole genome shotgun (WGS) entry which is preliminary data.</text>
</comment>
<reference evidence="2" key="2">
    <citation type="submission" date="2021-09" db="EMBL/GenBank/DDBJ databases">
        <authorList>
            <person name="Jia N."/>
            <person name="Wang J."/>
            <person name="Shi W."/>
            <person name="Du L."/>
            <person name="Sun Y."/>
            <person name="Zhan W."/>
            <person name="Jiang J."/>
            <person name="Wang Q."/>
            <person name="Zhang B."/>
            <person name="Ji P."/>
            <person name="Sakyi L.B."/>
            <person name="Cui X."/>
            <person name="Yuan T."/>
            <person name="Jiang B."/>
            <person name="Yang W."/>
            <person name="Lam T.T.-Y."/>
            <person name="Chang Q."/>
            <person name="Ding S."/>
            <person name="Wang X."/>
            <person name="Zhu J."/>
            <person name="Ruan X."/>
            <person name="Zhao L."/>
            <person name="Wei J."/>
            <person name="Que T."/>
            <person name="Du C."/>
            <person name="Cheng J."/>
            <person name="Dai P."/>
            <person name="Han X."/>
            <person name="Huang E."/>
            <person name="Gao Y."/>
            <person name="Liu J."/>
            <person name="Shao H."/>
            <person name="Ye R."/>
            <person name="Li L."/>
            <person name="Wei W."/>
            <person name="Wang X."/>
            <person name="Wang C."/>
            <person name="Huo Q."/>
            <person name="Li W."/>
            <person name="Guo W."/>
            <person name="Chen H."/>
            <person name="Chen S."/>
            <person name="Zhou L."/>
            <person name="Zhou L."/>
            <person name="Ni X."/>
            <person name="Tian J."/>
            <person name="Zhou Y."/>
            <person name="Sheng Y."/>
            <person name="Liu T."/>
            <person name="Pan Y."/>
            <person name="Xia L."/>
            <person name="Li J."/>
            <person name="Zhao F."/>
            <person name="Cao W."/>
        </authorList>
    </citation>
    <scope>NUCLEOTIDE SEQUENCE</scope>
    <source>
        <strain evidence="2">Rmic-2018</strain>
        <tissue evidence="2">Larvae</tissue>
    </source>
</reference>
<organism evidence="2 3">
    <name type="scientific">Rhipicephalus microplus</name>
    <name type="common">Cattle tick</name>
    <name type="synonym">Boophilus microplus</name>
    <dbReference type="NCBI Taxonomy" id="6941"/>
    <lineage>
        <taxon>Eukaryota</taxon>
        <taxon>Metazoa</taxon>
        <taxon>Ecdysozoa</taxon>
        <taxon>Arthropoda</taxon>
        <taxon>Chelicerata</taxon>
        <taxon>Arachnida</taxon>
        <taxon>Acari</taxon>
        <taxon>Parasitiformes</taxon>
        <taxon>Ixodida</taxon>
        <taxon>Ixodoidea</taxon>
        <taxon>Ixodidae</taxon>
        <taxon>Rhipicephalinae</taxon>
        <taxon>Rhipicephalus</taxon>
        <taxon>Boophilus</taxon>
    </lineage>
</organism>
<sequence>MVNHQVASHVNLQRIRQVYQQLTQCVKAPGLVPSLPSASPTDSNKQNNNFIDDRKLRTKNSRQEDEESMEGVV</sequence>
<feature type="region of interest" description="Disordered" evidence="1">
    <location>
        <begin position="30"/>
        <end position="73"/>
    </location>
</feature>
<gene>
    <name evidence="2" type="ORF">HPB51_002868</name>
</gene>
<reference evidence="2" key="1">
    <citation type="journal article" date="2020" name="Cell">
        <title>Large-Scale Comparative Analyses of Tick Genomes Elucidate Their Genetic Diversity and Vector Capacities.</title>
        <authorList>
            <consortium name="Tick Genome and Microbiome Consortium (TIGMIC)"/>
            <person name="Jia N."/>
            <person name="Wang J."/>
            <person name="Shi W."/>
            <person name="Du L."/>
            <person name="Sun Y."/>
            <person name="Zhan W."/>
            <person name="Jiang J.F."/>
            <person name="Wang Q."/>
            <person name="Zhang B."/>
            <person name="Ji P."/>
            <person name="Bell-Sakyi L."/>
            <person name="Cui X.M."/>
            <person name="Yuan T.T."/>
            <person name="Jiang B.G."/>
            <person name="Yang W.F."/>
            <person name="Lam T.T."/>
            <person name="Chang Q.C."/>
            <person name="Ding S.J."/>
            <person name="Wang X.J."/>
            <person name="Zhu J.G."/>
            <person name="Ruan X.D."/>
            <person name="Zhao L."/>
            <person name="Wei J.T."/>
            <person name="Ye R.Z."/>
            <person name="Que T.C."/>
            <person name="Du C.H."/>
            <person name="Zhou Y.H."/>
            <person name="Cheng J.X."/>
            <person name="Dai P.F."/>
            <person name="Guo W.B."/>
            <person name="Han X.H."/>
            <person name="Huang E.J."/>
            <person name="Li L.F."/>
            <person name="Wei W."/>
            <person name="Gao Y.C."/>
            <person name="Liu J.Z."/>
            <person name="Shao H.Z."/>
            <person name="Wang X."/>
            <person name="Wang C.C."/>
            <person name="Yang T.C."/>
            <person name="Huo Q.B."/>
            <person name="Li W."/>
            <person name="Chen H.Y."/>
            <person name="Chen S.E."/>
            <person name="Zhou L.G."/>
            <person name="Ni X.B."/>
            <person name="Tian J.H."/>
            <person name="Sheng Y."/>
            <person name="Liu T."/>
            <person name="Pan Y.S."/>
            <person name="Xia L.Y."/>
            <person name="Li J."/>
            <person name="Zhao F."/>
            <person name="Cao W.C."/>
        </authorList>
    </citation>
    <scope>NUCLEOTIDE SEQUENCE</scope>
    <source>
        <strain evidence="2">Rmic-2018</strain>
    </source>
</reference>
<name>A0A9J6EWX3_RHIMP</name>
<evidence type="ECO:0000313" key="2">
    <source>
        <dbReference type="EMBL" id="KAH8038724.1"/>
    </source>
</evidence>
<dbReference type="AlphaFoldDB" id="A0A9J6EWX3"/>